<dbReference type="Pfam" id="PF17754">
    <property type="entry name" value="TetR_C_14"/>
    <property type="match status" value="1"/>
</dbReference>
<keyword evidence="5" id="KW-1185">Reference proteome</keyword>
<dbReference type="SUPFAM" id="SSF46689">
    <property type="entry name" value="Homeodomain-like"/>
    <property type="match status" value="1"/>
</dbReference>
<evidence type="ECO:0000256" key="1">
    <source>
        <dbReference type="ARBA" id="ARBA00023125"/>
    </source>
</evidence>
<name>A0ABS4WDW2_9MICC</name>
<dbReference type="RefSeq" id="WP_209907415.1">
    <property type="nucleotide sequence ID" value="NZ_BAAAMI010000006.1"/>
</dbReference>
<gene>
    <name evidence="4" type="ORF">JOF46_002299</name>
</gene>
<proteinExistence type="predicted"/>
<dbReference type="Proteomes" id="UP000766570">
    <property type="component" value="Unassembled WGS sequence"/>
</dbReference>
<comment type="caution">
    <text evidence="4">The sequence shown here is derived from an EMBL/GenBank/DDBJ whole genome shotgun (WGS) entry which is preliminary data.</text>
</comment>
<dbReference type="PRINTS" id="PR00455">
    <property type="entry name" value="HTHTETR"/>
</dbReference>
<evidence type="ECO:0000313" key="5">
    <source>
        <dbReference type="Proteomes" id="UP000766570"/>
    </source>
</evidence>
<sequence>MGKAAATKARLQELAMELFAQQGFDETTVAQIADAAGVSQMTFYRYFPTKDSAVFDDPYDPLISAHILAQDPGLPAIERVRRGLLASWSSVPTPVGDETRKRIQLIAGNTRLAAGVWENNRRTEGLIVDALTGSGVPRLEARVAAGACLGGLTSALLDWAAEPNGQELRERMEEALALMGQSSQTVRGNR</sequence>
<dbReference type="Gene3D" id="1.10.357.10">
    <property type="entry name" value="Tetracycline Repressor, domain 2"/>
    <property type="match status" value="1"/>
</dbReference>
<keyword evidence="1 2" id="KW-0238">DNA-binding</keyword>
<organism evidence="4 5">
    <name type="scientific">Paeniglutamicibacter psychrophenolicus</name>
    <dbReference type="NCBI Taxonomy" id="257454"/>
    <lineage>
        <taxon>Bacteria</taxon>
        <taxon>Bacillati</taxon>
        <taxon>Actinomycetota</taxon>
        <taxon>Actinomycetes</taxon>
        <taxon>Micrococcales</taxon>
        <taxon>Micrococcaceae</taxon>
        <taxon>Paeniglutamicibacter</taxon>
    </lineage>
</organism>
<dbReference type="Pfam" id="PF00440">
    <property type="entry name" value="TetR_N"/>
    <property type="match status" value="1"/>
</dbReference>
<evidence type="ECO:0000313" key="4">
    <source>
        <dbReference type="EMBL" id="MBP2374387.1"/>
    </source>
</evidence>
<evidence type="ECO:0000256" key="2">
    <source>
        <dbReference type="PROSITE-ProRule" id="PRU00335"/>
    </source>
</evidence>
<evidence type="ECO:0000259" key="3">
    <source>
        <dbReference type="PROSITE" id="PS50977"/>
    </source>
</evidence>
<dbReference type="PANTHER" id="PTHR30055:SF226">
    <property type="entry name" value="HTH-TYPE TRANSCRIPTIONAL REGULATOR PKSA"/>
    <property type="match status" value="1"/>
</dbReference>
<reference evidence="4 5" key="1">
    <citation type="submission" date="2021-03" db="EMBL/GenBank/DDBJ databases">
        <title>Sequencing the genomes of 1000 actinobacteria strains.</title>
        <authorList>
            <person name="Klenk H.-P."/>
        </authorList>
    </citation>
    <scope>NUCLEOTIDE SEQUENCE [LARGE SCALE GENOMIC DNA]</scope>
    <source>
        <strain evidence="4 5">DSM 15454</strain>
    </source>
</reference>
<feature type="DNA-binding region" description="H-T-H motif" evidence="2">
    <location>
        <begin position="28"/>
        <end position="47"/>
    </location>
</feature>
<dbReference type="EMBL" id="JAGIOE010000001">
    <property type="protein sequence ID" value="MBP2374387.1"/>
    <property type="molecule type" value="Genomic_DNA"/>
</dbReference>
<dbReference type="InterPro" id="IPR001647">
    <property type="entry name" value="HTH_TetR"/>
</dbReference>
<dbReference type="InterPro" id="IPR009057">
    <property type="entry name" value="Homeodomain-like_sf"/>
</dbReference>
<accession>A0ABS4WDW2</accession>
<dbReference type="PROSITE" id="PS50977">
    <property type="entry name" value="HTH_TETR_2"/>
    <property type="match status" value="1"/>
</dbReference>
<dbReference type="InterPro" id="IPR041347">
    <property type="entry name" value="MftR_C"/>
</dbReference>
<dbReference type="Gene3D" id="1.10.10.60">
    <property type="entry name" value="Homeodomain-like"/>
    <property type="match status" value="1"/>
</dbReference>
<dbReference type="PANTHER" id="PTHR30055">
    <property type="entry name" value="HTH-TYPE TRANSCRIPTIONAL REGULATOR RUTR"/>
    <property type="match status" value="1"/>
</dbReference>
<dbReference type="InterPro" id="IPR050109">
    <property type="entry name" value="HTH-type_TetR-like_transc_reg"/>
</dbReference>
<feature type="domain" description="HTH tetR-type" evidence="3">
    <location>
        <begin position="5"/>
        <end position="65"/>
    </location>
</feature>
<protein>
    <submittedName>
        <fullName evidence="4">AcrR family transcriptional regulator</fullName>
    </submittedName>
</protein>